<dbReference type="GO" id="GO:0051539">
    <property type="term" value="F:4 iron, 4 sulfur cluster binding"/>
    <property type="evidence" value="ECO:0007669"/>
    <property type="project" value="UniProtKB-KW"/>
</dbReference>
<feature type="domain" description="IspG TIM-barrel" evidence="3">
    <location>
        <begin position="1"/>
        <end position="50"/>
    </location>
</feature>
<dbReference type="InterPro" id="IPR011005">
    <property type="entry name" value="Dihydropteroate_synth-like_sf"/>
</dbReference>
<dbReference type="PANTHER" id="PTHR30454:SF0">
    <property type="entry name" value="4-HYDROXY-3-METHYLBUT-2-EN-1-YL DIPHOSPHATE SYNTHASE (FERREDOXIN), CHLOROPLASTIC"/>
    <property type="match status" value="1"/>
</dbReference>
<proteinExistence type="predicted"/>
<name>A0A455U461_9GAMM</name>
<dbReference type="AlphaFoldDB" id="A0A455U461"/>
<dbReference type="InterPro" id="IPR058578">
    <property type="entry name" value="IspG_TIM"/>
</dbReference>
<keyword evidence="2" id="KW-0408">Iron</keyword>
<dbReference type="KEGG" id="hsr:HSBAA_09050"/>
<dbReference type="EMBL" id="AP019514">
    <property type="protein sequence ID" value="BBI59599.1"/>
    <property type="molecule type" value="Genomic_DNA"/>
</dbReference>
<dbReference type="Proteomes" id="UP000320231">
    <property type="component" value="Chromosome"/>
</dbReference>
<keyword evidence="2" id="KW-0411">Iron-sulfur</keyword>
<evidence type="ECO:0000313" key="5">
    <source>
        <dbReference type="Proteomes" id="UP000320231"/>
    </source>
</evidence>
<dbReference type="Gene3D" id="3.20.20.20">
    <property type="entry name" value="Dihydropteroate synthase-like"/>
    <property type="match status" value="1"/>
</dbReference>
<reference evidence="4 5" key="1">
    <citation type="journal article" date="2019" name="Microbiol. Resour. Announc.">
        <title>Complete Genome Sequence of Halomonas sulfidaeris Strain Esulfide1 Isolated from a Metal Sulfide Rock at a Depth of 2,200 Meters, Obtained Using Nanopore Sequencing.</title>
        <authorList>
            <person name="Saito M."/>
            <person name="Nishigata A."/>
            <person name="Galipon J."/>
            <person name="Arakawa K."/>
        </authorList>
    </citation>
    <scope>NUCLEOTIDE SEQUENCE [LARGE SCALE GENOMIC DNA]</scope>
    <source>
        <strain evidence="4 5">ATCC BAA-803</strain>
    </source>
</reference>
<dbReference type="GO" id="GO:0046429">
    <property type="term" value="F:4-hydroxy-3-methylbut-2-en-1-yl diphosphate synthase activity (ferredoxin)"/>
    <property type="evidence" value="ECO:0007669"/>
    <property type="project" value="InterPro"/>
</dbReference>
<comment type="cofactor">
    <cofactor evidence="1">
        <name>[4Fe-4S] cluster</name>
        <dbReference type="ChEBI" id="CHEBI:49883"/>
    </cofactor>
</comment>
<dbReference type="InterPro" id="IPR004588">
    <property type="entry name" value="IspG_bac-typ"/>
</dbReference>
<organism evidence="4 5">
    <name type="scientific">Vreelandella sulfidaeris</name>
    <dbReference type="NCBI Taxonomy" id="115553"/>
    <lineage>
        <taxon>Bacteria</taxon>
        <taxon>Pseudomonadati</taxon>
        <taxon>Pseudomonadota</taxon>
        <taxon>Gammaproteobacteria</taxon>
        <taxon>Oceanospirillales</taxon>
        <taxon>Halomonadaceae</taxon>
        <taxon>Vreelandella</taxon>
    </lineage>
</organism>
<keyword evidence="2" id="KW-0479">Metal-binding</keyword>
<gene>
    <name evidence="4" type="ORF">HSBAA_09050</name>
</gene>
<dbReference type="GO" id="GO:0019288">
    <property type="term" value="P:isopentenyl diphosphate biosynthetic process, methylerythritol 4-phosphate pathway"/>
    <property type="evidence" value="ECO:0007669"/>
    <property type="project" value="TreeGrafter"/>
</dbReference>
<dbReference type="PANTHER" id="PTHR30454">
    <property type="entry name" value="4-HYDROXY-3-METHYLBUT-2-EN-1-YL DIPHOSPHATE SYNTHASE"/>
    <property type="match status" value="1"/>
</dbReference>
<evidence type="ECO:0000259" key="3">
    <source>
        <dbReference type="Pfam" id="PF04551"/>
    </source>
</evidence>
<protein>
    <recommendedName>
        <fullName evidence="3">IspG TIM-barrel domain-containing protein</fullName>
    </recommendedName>
</protein>
<sequence>MQSMTNTDTLDVAATVAQIQQLEKAGADIVRVSVPDMDAAETFGQIKSSSMYRSLPTYILITK</sequence>
<evidence type="ECO:0000256" key="1">
    <source>
        <dbReference type="ARBA" id="ARBA00001966"/>
    </source>
</evidence>
<dbReference type="GO" id="GO:0016114">
    <property type="term" value="P:terpenoid biosynthetic process"/>
    <property type="evidence" value="ECO:0007669"/>
    <property type="project" value="InterPro"/>
</dbReference>
<keyword evidence="2" id="KW-0004">4Fe-4S</keyword>
<accession>A0A455U461</accession>
<evidence type="ECO:0000256" key="2">
    <source>
        <dbReference type="ARBA" id="ARBA00022485"/>
    </source>
</evidence>
<dbReference type="Pfam" id="PF04551">
    <property type="entry name" value="GcpE"/>
    <property type="match status" value="1"/>
</dbReference>
<evidence type="ECO:0000313" key="4">
    <source>
        <dbReference type="EMBL" id="BBI59599.1"/>
    </source>
</evidence>